<dbReference type="GO" id="GO:0003677">
    <property type="term" value="F:DNA binding"/>
    <property type="evidence" value="ECO:0007669"/>
    <property type="project" value="InterPro"/>
</dbReference>
<dbReference type="RefSeq" id="WP_169749136.1">
    <property type="nucleotide sequence ID" value="NZ_BBWV01000001.1"/>
</dbReference>
<comment type="similarity">
    <text evidence="1">Belongs to the short-chain fatty acyl-CoA assimilation regulator (ScfR) family.</text>
</comment>
<dbReference type="AlphaFoldDB" id="A0A0E9MX30"/>
<dbReference type="EMBL" id="BBWV01000001">
    <property type="protein sequence ID" value="GAO42302.1"/>
    <property type="molecule type" value="Genomic_DNA"/>
</dbReference>
<evidence type="ECO:0000313" key="3">
    <source>
        <dbReference type="EMBL" id="GAO42302.1"/>
    </source>
</evidence>
<dbReference type="PROSITE" id="PS50943">
    <property type="entry name" value="HTH_CROC1"/>
    <property type="match status" value="1"/>
</dbReference>
<dbReference type="InterPro" id="IPR052345">
    <property type="entry name" value="Rad_response_metalloprotease"/>
</dbReference>
<dbReference type="CDD" id="cd00093">
    <property type="entry name" value="HTH_XRE"/>
    <property type="match status" value="1"/>
</dbReference>
<evidence type="ECO:0000256" key="1">
    <source>
        <dbReference type="ARBA" id="ARBA00007227"/>
    </source>
</evidence>
<protein>
    <recommendedName>
        <fullName evidence="2">HTH cro/C1-type domain-containing protein</fullName>
    </recommendedName>
</protein>
<keyword evidence="4" id="KW-1185">Reference proteome</keyword>
<name>A0A0E9MX30_9BACT</name>
<dbReference type="SUPFAM" id="SSF47413">
    <property type="entry name" value="lambda repressor-like DNA-binding domains"/>
    <property type="match status" value="1"/>
</dbReference>
<evidence type="ECO:0000259" key="2">
    <source>
        <dbReference type="PROSITE" id="PS50943"/>
    </source>
</evidence>
<feature type="domain" description="HTH cro/C1-type" evidence="2">
    <location>
        <begin position="8"/>
        <end position="64"/>
    </location>
</feature>
<dbReference type="InterPro" id="IPR010359">
    <property type="entry name" value="IrrE_HExxH"/>
</dbReference>
<dbReference type="PANTHER" id="PTHR43236:SF1">
    <property type="entry name" value="BLL7220 PROTEIN"/>
    <property type="match status" value="1"/>
</dbReference>
<proteinExistence type="inferred from homology"/>
<comment type="caution">
    <text evidence="3">The sequence shown here is derived from an EMBL/GenBank/DDBJ whole genome shotgun (WGS) entry which is preliminary data.</text>
</comment>
<accession>A0A0E9MX30</accession>
<sequence>MNAFAERLKSARKMKGWSLQELADNIPVSISKQALHKYESGLMHPTGEVLIALSKALGLRPDYFLRKSIELGPIAFRKKARLGSKEIDSIKEKVKEFLERYLEVEQLLNIQVRFKNPIGNIQIADESEVDHAVLKLISKWNLGHDPIPNVIEMLEENGVRVIAIDAPESFDGLSTFVNDIPVVVISNQFTVERKRFTALHELGHLVLNMDAEIDQERICNLFAGAMLLPDNVLERHLGEKRNNIAIGELVSIKEEFGISVQAAMMRAQFKGIIDKSGVDRFWKTIASNKKEEGLGSFAGSEKSYRFEHLVFRLAAEEVVSMSKAAALAGMKLSDFREKLEAA</sequence>
<dbReference type="STRING" id="1220578.FPE01S_01_13150"/>
<organism evidence="3 4">
    <name type="scientific">Flavihumibacter petaseus NBRC 106054</name>
    <dbReference type="NCBI Taxonomy" id="1220578"/>
    <lineage>
        <taxon>Bacteria</taxon>
        <taxon>Pseudomonadati</taxon>
        <taxon>Bacteroidota</taxon>
        <taxon>Chitinophagia</taxon>
        <taxon>Chitinophagales</taxon>
        <taxon>Chitinophagaceae</taxon>
        <taxon>Flavihumibacter</taxon>
    </lineage>
</organism>
<dbReference type="InterPro" id="IPR010982">
    <property type="entry name" value="Lambda_DNA-bd_dom_sf"/>
</dbReference>
<dbReference type="Proteomes" id="UP000033121">
    <property type="component" value="Unassembled WGS sequence"/>
</dbReference>
<dbReference type="Pfam" id="PF06114">
    <property type="entry name" value="Peptidase_M78"/>
    <property type="match status" value="1"/>
</dbReference>
<gene>
    <name evidence="3" type="ORF">FPE01S_01_13150</name>
</gene>
<dbReference type="SMART" id="SM00530">
    <property type="entry name" value="HTH_XRE"/>
    <property type="match status" value="1"/>
</dbReference>
<dbReference type="Gene3D" id="1.10.10.2910">
    <property type="match status" value="1"/>
</dbReference>
<dbReference type="PANTHER" id="PTHR43236">
    <property type="entry name" value="ANTITOXIN HIGA1"/>
    <property type="match status" value="1"/>
</dbReference>
<dbReference type="Pfam" id="PF01381">
    <property type="entry name" value="HTH_3"/>
    <property type="match status" value="1"/>
</dbReference>
<dbReference type="InterPro" id="IPR001387">
    <property type="entry name" value="Cro/C1-type_HTH"/>
</dbReference>
<dbReference type="Gene3D" id="1.10.260.40">
    <property type="entry name" value="lambda repressor-like DNA-binding domains"/>
    <property type="match status" value="1"/>
</dbReference>
<reference evidence="3 4" key="1">
    <citation type="submission" date="2015-04" db="EMBL/GenBank/DDBJ databases">
        <title>Whole genome shotgun sequence of Flavihumibacter petaseus NBRC 106054.</title>
        <authorList>
            <person name="Miyazawa S."/>
            <person name="Hosoyama A."/>
            <person name="Hashimoto M."/>
            <person name="Noguchi M."/>
            <person name="Tsuchikane K."/>
            <person name="Ohji S."/>
            <person name="Yamazoe A."/>
            <person name="Ichikawa N."/>
            <person name="Kimura A."/>
            <person name="Fujita N."/>
        </authorList>
    </citation>
    <scope>NUCLEOTIDE SEQUENCE [LARGE SCALE GENOMIC DNA]</scope>
    <source>
        <strain evidence="3 4">NBRC 106054</strain>
    </source>
</reference>
<evidence type="ECO:0000313" key="4">
    <source>
        <dbReference type="Proteomes" id="UP000033121"/>
    </source>
</evidence>